<dbReference type="InterPro" id="IPR036390">
    <property type="entry name" value="WH_DNA-bd_sf"/>
</dbReference>
<feature type="domain" description="HTH arsR-type" evidence="2">
    <location>
        <begin position="9"/>
        <end position="94"/>
    </location>
</feature>
<sequence length="208" mass="22153">MSLEVSRTSRLRATAHPLRLQMLSLLTGAELSAAEVARELGITQANASYHLRTLQAAGLLVVGSEESVRGGQAKRYRHPWDAPQPGEASGEASGDAPDGTSRGTSGDTSADPVADPTEADEEARLAYVTTLAAAVPARFAERQTGTGGVFTDADLWVEPEVWQRVQDLVLEASRLVHASARPPRTEGAVRTNLTLAAFRLRDDARGAR</sequence>
<keyword evidence="4" id="KW-1185">Reference proteome</keyword>
<dbReference type="SUPFAM" id="SSF46785">
    <property type="entry name" value="Winged helix' DNA-binding domain"/>
    <property type="match status" value="1"/>
</dbReference>
<accession>A0A495XZA0</accession>
<gene>
    <name evidence="3" type="ORF">DFJ68_1644</name>
</gene>
<protein>
    <submittedName>
        <fullName evidence="3">ArsR family transcriptional regulator</fullName>
    </submittedName>
</protein>
<dbReference type="GO" id="GO:0003700">
    <property type="term" value="F:DNA-binding transcription factor activity"/>
    <property type="evidence" value="ECO:0007669"/>
    <property type="project" value="InterPro"/>
</dbReference>
<feature type="region of interest" description="Disordered" evidence="1">
    <location>
        <begin position="71"/>
        <end position="118"/>
    </location>
</feature>
<evidence type="ECO:0000256" key="1">
    <source>
        <dbReference type="SAM" id="MobiDB-lite"/>
    </source>
</evidence>
<dbReference type="Pfam" id="PF12840">
    <property type="entry name" value="HTH_20"/>
    <property type="match status" value="1"/>
</dbReference>
<reference evidence="3 4" key="1">
    <citation type="submission" date="2018-10" db="EMBL/GenBank/DDBJ databases">
        <title>Sequencing the genomes of 1000 actinobacteria strains.</title>
        <authorList>
            <person name="Klenk H.-P."/>
        </authorList>
    </citation>
    <scope>NUCLEOTIDE SEQUENCE [LARGE SCALE GENOMIC DNA]</scope>
    <source>
        <strain evidence="3 4">DSM 44267</strain>
    </source>
</reference>
<organism evidence="3 4">
    <name type="scientific">Terracoccus luteus</name>
    <dbReference type="NCBI Taxonomy" id="53356"/>
    <lineage>
        <taxon>Bacteria</taxon>
        <taxon>Bacillati</taxon>
        <taxon>Actinomycetota</taxon>
        <taxon>Actinomycetes</taxon>
        <taxon>Micrococcales</taxon>
        <taxon>Intrasporangiaceae</taxon>
        <taxon>Terracoccus</taxon>
    </lineage>
</organism>
<evidence type="ECO:0000313" key="3">
    <source>
        <dbReference type="EMBL" id="RKT78204.1"/>
    </source>
</evidence>
<dbReference type="Proteomes" id="UP000278440">
    <property type="component" value="Unassembled WGS sequence"/>
</dbReference>
<dbReference type="Gene3D" id="1.10.10.10">
    <property type="entry name" value="Winged helix-like DNA-binding domain superfamily/Winged helix DNA-binding domain"/>
    <property type="match status" value="1"/>
</dbReference>
<name>A0A495XZA0_9MICO</name>
<evidence type="ECO:0000313" key="4">
    <source>
        <dbReference type="Proteomes" id="UP000278440"/>
    </source>
</evidence>
<dbReference type="OrthoDB" id="4158481at2"/>
<comment type="caution">
    <text evidence="3">The sequence shown here is derived from an EMBL/GenBank/DDBJ whole genome shotgun (WGS) entry which is preliminary data.</text>
</comment>
<dbReference type="SMART" id="SM00418">
    <property type="entry name" value="HTH_ARSR"/>
    <property type="match status" value="1"/>
</dbReference>
<dbReference type="InterPro" id="IPR001845">
    <property type="entry name" value="HTH_ArsR_DNA-bd_dom"/>
</dbReference>
<dbReference type="EMBL" id="RBXT01000001">
    <property type="protein sequence ID" value="RKT78204.1"/>
    <property type="molecule type" value="Genomic_DNA"/>
</dbReference>
<evidence type="ECO:0000259" key="2">
    <source>
        <dbReference type="SMART" id="SM00418"/>
    </source>
</evidence>
<dbReference type="AlphaFoldDB" id="A0A495XZA0"/>
<dbReference type="RefSeq" id="WP_121032326.1">
    <property type="nucleotide sequence ID" value="NZ_RBXT01000001.1"/>
</dbReference>
<dbReference type="InterPro" id="IPR036388">
    <property type="entry name" value="WH-like_DNA-bd_sf"/>
</dbReference>
<proteinExistence type="predicted"/>
<dbReference type="InterPro" id="IPR011991">
    <property type="entry name" value="ArsR-like_HTH"/>
</dbReference>
<dbReference type="CDD" id="cd00090">
    <property type="entry name" value="HTH_ARSR"/>
    <property type="match status" value="1"/>
</dbReference>